<dbReference type="CDD" id="cd12797">
    <property type="entry name" value="M23_peptidase"/>
    <property type="match status" value="1"/>
</dbReference>
<dbReference type="Pfam" id="PF01551">
    <property type="entry name" value="Peptidase_M23"/>
    <property type="match status" value="1"/>
</dbReference>
<accession>A0A0S1SP69</accession>
<dbReference type="InterPro" id="IPR011055">
    <property type="entry name" value="Dup_hybrid_motif"/>
</dbReference>
<evidence type="ECO:0000313" key="3">
    <source>
        <dbReference type="Proteomes" id="UP000069135"/>
    </source>
</evidence>
<evidence type="ECO:0000259" key="1">
    <source>
        <dbReference type="Pfam" id="PF01551"/>
    </source>
</evidence>
<dbReference type="AlphaFoldDB" id="A0A0S1SHE4"/>
<reference evidence="2 3" key="2">
    <citation type="journal article" date="2016" name="PeerJ">
        <title>Analysis of five complete genome sequences for members of the class Peribacteria in the recently recognized Peregrinibacteria bacterial phylum.</title>
        <authorList>
            <person name="Anantharaman K."/>
            <person name="Brown C.T."/>
            <person name="Burstein D."/>
            <person name="Castelle C.J."/>
            <person name="Probst A.J."/>
            <person name="Thomas B.C."/>
            <person name="Williams K.H."/>
            <person name="Banfield J.F."/>
        </authorList>
    </citation>
    <scope>NUCLEOTIDE SEQUENCE [LARGE SCALE GENOMIC DNA]</scope>
    <source>
        <strain evidence="2">RIFOXYD1_FULL_PER-ii_59_16</strain>
    </source>
</reference>
<accession>A0A0S1SRB0</accession>
<reference evidence="3" key="1">
    <citation type="submission" date="2015-10" db="EMBL/GenBank/DDBJ databases">
        <title>Analysis of five complete genome sequences for members of the class Peribacteria in the recently recognized Peregrinibacteria bacterial phylum.</title>
        <authorList>
            <person name="Anantharaman K."/>
            <person name="Brown C.T."/>
            <person name="Burstein D."/>
            <person name="Castelle C.J."/>
            <person name="Probst A.J."/>
            <person name="Thomas B.C."/>
            <person name="Williams K.H."/>
            <person name="Banfield J.F."/>
        </authorList>
    </citation>
    <scope>NUCLEOTIDE SEQUENCE [LARGE SCALE GENOMIC DNA]</scope>
</reference>
<dbReference type="Gene3D" id="2.70.70.10">
    <property type="entry name" value="Glucose Permease (Domain IIA)"/>
    <property type="match status" value="1"/>
</dbReference>
<dbReference type="PANTHER" id="PTHR21666">
    <property type="entry name" value="PEPTIDASE-RELATED"/>
    <property type="match status" value="1"/>
</dbReference>
<gene>
    <name evidence="2" type="ORF">PeribacterD1_0698</name>
</gene>
<dbReference type="InterPro" id="IPR016047">
    <property type="entry name" value="M23ase_b-sheet_dom"/>
</dbReference>
<feature type="domain" description="M23ase beta-sheet core" evidence="1">
    <location>
        <begin position="31"/>
        <end position="117"/>
    </location>
</feature>
<dbReference type="SUPFAM" id="SSF51261">
    <property type="entry name" value="Duplicated hybrid motif"/>
    <property type="match status" value="1"/>
</dbReference>
<protein>
    <submittedName>
        <fullName evidence="2">Peptidase M23 family protein</fullName>
    </submittedName>
</protein>
<accession>A0A0S1SLH4</accession>
<dbReference type="STRING" id="1735162.PeribacterB2_0698"/>
<dbReference type="PANTHER" id="PTHR21666:SF270">
    <property type="entry name" value="MUREIN HYDROLASE ACTIVATOR ENVC"/>
    <property type="match status" value="1"/>
</dbReference>
<dbReference type="Proteomes" id="UP000069135">
    <property type="component" value="Chromosome"/>
</dbReference>
<dbReference type="InterPro" id="IPR050570">
    <property type="entry name" value="Cell_wall_metabolism_enzyme"/>
</dbReference>
<organism evidence="2 3">
    <name type="scientific">Candidatus Peribacter riflensis</name>
    <dbReference type="NCBI Taxonomy" id="1735162"/>
    <lineage>
        <taxon>Bacteria</taxon>
        <taxon>Candidatus Peregrinibacteriota</taxon>
        <taxon>Candidatus Peribacteria</taxon>
        <taxon>Candidatus Peribacterales</taxon>
        <taxon>Candidatus Peribacteraceae</taxon>
        <taxon>Candidatus Peribacter</taxon>
    </lineage>
</organism>
<dbReference type="GO" id="GO:0004222">
    <property type="term" value="F:metalloendopeptidase activity"/>
    <property type="evidence" value="ECO:0007669"/>
    <property type="project" value="TreeGrafter"/>
</dbReference>
<accession>A0A0S1SHE4</accession>
<name>A0A0S1SHE4_9BACT</name>
<accession>A0A0S1SVF0</accession>
<dbReference type="EMBL" id="CP013065">
    <property type="protein sequence ID" value="ALM13372.1"/>
    <property type="molecule type" value="Genomic_DNA"/>
</dbReference>
<evidence type="ECO:0000313" key="2">
    <source>
        <dbReference type="EMBL" id="ALM13372.1"/>
    </source>
</evidence>
<proteinExistence type="predicted"/>
<dbReference type="KEGG" id="prf:PeribacterA2_0697"/>
<sequence length="178" mass="19278">MIFSPLPGTPTVTQGFGQNKEIYQQYGWLGHNGFDFGVPEDTKIFAPHDGVVTVKDDGATGYGKYVVIDGPTRRSVLAHCSQVTVKNGQPISQGDPVALSGNTGSSTGPHLHWTFKLLKNGVVQNKENGYDGAMDCSEVTRLWQQQNLHQHAQFTPAAQPYLSMTFAANQVIKNTTGA</sequence>